<dbReference type="WBParaSite" id="ES5_v2.g6223.t1">
    <property type="protein sequence ID" value="ES5_v2.g6223.t1"/>
    <property type="gene ID" value="ES5_v2.g6223"/>
</dbReference>
<evidence type="ECO:0000313" key="2">
    <source>
        <dbReference type="WBParaSite" id="ES5_v2.g6223.t1"/>
    </source>
</evidence>
<sequence>MNLLTIGIFACLFSSVLSWYVKKEDSKVWNPKEIQQWYSQPKTWFPHFWHMQSASNSEQGKPWFLQTWYYSAFQPGVSNFDQTSADLAKPKLAVKKAKIKFTIKQIFYNINFE</sequence>
<name>A0AC34GPA9_9BILA</name>
<dbReference type="Proteomes" id="UP000887579">
    <property type="component" value="Unplaced"/>
</dbReference>
<evidence type="ECO:0000313" key="1">
    <source>
        <dbReference type="Proteomes" id="UP000887579"/>
    </source>
</evidence>
<proteinExistence type="predicted"/>
<protein>
    <submittedName>
        <fullName evidence="2">Uncharacterized protein</fullName>
    </submittedName>
</protein>
<reference evidence="2" key="1">
    <citation type="submission" date="2022-11" db="UniProtKB">
        <authorList>
            <consortium name="WormBaseParasite"/>
        </authorList>
    </citation>
    <scope>IDENTIFICATION</scope>
</reference>
<accession>A0AC34GPA9</accession>
<organism evidence="1 2">
    <name type="scientific">Panagrolaimus sp. ES5</name>
    <dbReference type="NCBI Taxonomy" id="591445"/>
    <lineage>
        <taxon>Eukaryota</taxon>
        <taxon>Metazoa</taxon>
        <taxon>Ecdysozoa</taxon>
        <taxon>Nematoda</taxon>
        <taxon>Chromadorea</taxon>
        <taxon>Rhabditida</taxon>
        <taxon>Tylenchina</taxon>
        <taxon>Panagrolaimomorpha</taxon>
        <taxon>Panagrolaimoidea</taxon>
        <taxon>Panagrolaimidae</taxon>
        <taxon>Panagrolaimus</taxon>
    </lineage>
</organism>